<name>A0A9P8N4L9_9HYPO</name>
<evidence type="ECO:0000256" key="3">
    <source>
        <dbReference type="ARBA" id="ARBA00022989"/>
    </source>
</evidence>
<feature type="transmembrane region" description="Helical" evidence="5">
    <location>
        <begin position="385"/>
        <end position="405"/>
    </location>
</feature>
<proteinExistence type="predicted"/>
<evidence type="ECO:0000256" key="4">
    <source>
        <dbReference type="ARBA" id="ARBA00023136"/>
    </source>
</evidence>
<evidence type="ECO:0000256" key="2">
    <source>
        <dbReference type="ARBA" id="ARBA00022692"/>
    </source>
</evidence>
<evidence type="ECO:0000313" key="7">
    <source>
        <dbReference type="Proteomes" id="UP000824596"/>
    </source>
</evidence>
<keyword evidence="3 5" id="KW-1133">Transmembrane helix</keyword>
<keyword evidence="7" id="KW-1185">Reference proteome</keyword>
<dbReference type="Proteomes" id="UP000824596">
    <property type="component" value="Unassembled WGS sequence"/>
</dbReference>
<feature type="transmembrane region" description="Helical" evidence="5">
    <location>
        <begin position="82"/>
        <end position="105"/>
    </location>
</feature>
<dbReference type="RefSeq" id="XP_044724353.1">
    <property type="nucleotide sequence ID" value="XM_044860720.1"/>
</dbReference>
<accession>A0A9P8N4L9</accession>
<dbReference type="SUPFAM" id="SSF103473">
    <property type="entry name" value="MFS general substrate transporter"/>
    <property type="match status" value="1"/>
</dbReference>
<sequence length="418" mass="44530">MPYAWLAEAIDNRKLLLAGFISSTVSVVYFFGICRLPVGIVRLELVVCFRVLECIGGGTTMAYILLYSSLARKNPVESRTLVIYIAGAVLLLARAGAMVLVGLLLQGNAPSIGPITILVYLTNIPVLLSGGSSRPAIAMGQGQSLCGDAADADGGVAPLDAADAASDVSSVTGLDLDGPGGDDDGSVYIEPPSRKGILLHIKHILLTAYNEYLGRAVLRTGLFVCATKIVALDVQFIQPQWSVKKFDWNFTATSYVNAYATLICMVVLVCLPFLSASLSDRLDSPQRTDILIFRLSLFFRIAGTVAMGLAPTKLSFLAAVGVQALSAGAYDAFKSLVTSFSSAAHVTELYAVISLIETLAHMLSCQLWASLLVLSLGLDRSRMGLPFWVSGFLSLLALATFQVMVSQATEFLAPRCIE</sequence>
<feature type="transmembrane region" description="Helical" evidence="5">
    <location>
        <begin position="291"/>
        <end position="310"/>
    </location>
</feature>
<gene>
    <name evidence="6" type="ORF">HRG_02249</name>
</gene>
<feature type="transmembrane region" description="Helical" evidence="5">
    <location>
        <begin position="258"/>
        <end position="279"/>
    </location>
</feature>
<dbReference type="PANTHER" id="PTHR23507">
    <property type="entry name" value="ZGC:174356"/>
    <property type="match status" value="1"/>
</dbReference>
<keyword evidence="4 5" id="KW-0472">Membrane</keyword>
<organism evidence="6 7">
    <name type="scientific">Hirsutella rhossiliensis</name>
    <dbReference type="NCBI Taxonomy" id="111463"/>
    <lineage>
        <taxon>Eukaryota</taxon>
        <taxon>Fungi</taxon>
        <taxon>Dikarya</taxon>
        <taxon>Ascomycota</taxon>
        <taxon>Pezizomycotina</taxon>
        <taxon>Sordariomycetes</taxon>
        <taxon>Hypocreomycetidae</taxon>
        <taxon>Hypocreales</taxon>
        <taxon>Ophiocordycipitaceae</taxon>
        <taxon>Hirsutella</taxon>
    </lineage>
</organism>
<comment type="caution">
    <text evidence="6">The sequence shown here is derived from an EMBL/GenBank/DDBJ whole genome shotgun (WGS) entry which is preliminary data.</text>
</comment>
<protein>
    <submittedName>
        <fullName evidence="6">Uncharacterized protein</fullName>
    </submittedName>
</protein>
<feature type="transmembrane region" description="Helical" evidence="5">
    <location>
        <begin position="349"/>
        <end position="373"/>
    </location>
</feature>
<dbReference type="GO" id="GO:0022857">
    <property type="term" value="F:transmembrane transporter activity"/>
    <property type="evidence" value="ECO:0007669"/>
    <property type="project" value="TreeGrafter"/>
</dbReference>
<reference evidence="6" key="1">
    <citation type="submission" date="2021-09" db="EMBL/GenBank/DDBJ databases">
        <title>A high-quality genome of the endoparasitic fungus Hirsutella rhossiliensis with a comparison of Hirsutella genomes reveals transposable elements contributing to genome size variation.</title>
        <authorList>
            <person name="Lin R."/>
            <person name="Jiao Y."/>
            <person name="Sun X."/>
            <person name="Ling J."/>
            <person name="Xie B."/>
            <person name="Cheng X."/>
        </authorList>
    </citation>
    <scope>NUCLEOTIDE SEQUENCE</scope>
    <source>
        <strain evidence="6">HR02</strain>
    </source>
</reference>
<dbReference type="EMBL" id="JAIZPD010000002">
    <property type="protein sequence ID" value="KAH0966840.1"/>
    <property type="molecule type" value="Genomic_DNA"/>
</dbReference>
<dbReference type="GeneID" id="68351378"/>
<dbReference type="InterPro" id="IPR036259">
    <property type="entry name" value="MFS_trans_sf"/>
</dbReference>
<dbReference type="AlphaFoldDB" id="A0A9P8N4L9"/>
<dbReference type="PANTHER" id="PTHR23507:SF1">
    <property type="entry name" value="FI18259P1-RELATED"/>
    <property type="match status" value="1"/>
</dbReference>
<dbReference type="GO" id="GO:0016020">
    <property type="term" value="C:membrane"/>
    <property type="evidence" value="ECO:0007669"/>
    <property type="project" value="UniProtKB-SubCell"/>
</dbReference>
<feature type="transmembrane region" description="Helical" evidence="5">
    <location>
        <begin position="111"/>
        <end position="130"/>
    </location>
</feature>
<dbReference type="OrthoDB" id="3026777at2759"/>
<keyword evidence="2 5" id="KW-0812">Transmembrane</keyword>
<evidence type="ECO:0000313" key="6">
    <source>
        <dbReference type="EMBL" id="KAH0966840.1"/>
    </source>
</evidence>
<feature type="transmembrane region" description="Helical" evidence="5">
    <location>
        <begin position="15"/>
        <end position="38"/>
    </location>
</feature>
<evidence type="ECO:0000256" key="5">
    <source>
        <dbReference type="SAM" id="Phobius"/>
    </source>
</evidence>
<comment type="subcellular location">
    <subcellularLocation>
        <location evidence="1">Membrane</location>
        <topology evidence="1">Multi-pass membrane protein</topology>
    </subcellularLocation>
</comment>
<feature type="transmembrane region" description="Helical" evidence="5">
    <location>
        <begin position="50"/>
        <end position="70"/>
    </location>
</feature>
<evidence type="ECO:0000256" key="1">
    <source>
        <dbReference type="ARBA" id="ARBA00004141"/>
    </source>
</evidence>